<dbReference type="KEGG" id="bsto:C0V70_10820"/>
<name>A0A2K9NUZ4_BACTC</name>
<evidence type="ECO:0000313" key="1">
    <source>
        <dbReference type="EMBL" id="AUN98584.1"/>
    </source>
</evidence>
<dbReference type="AlphaFoldDB" id="A0A2K9NUZ4"/>
<keyword evidence="2" id="KW-1185">Reference proteome</keyword>
<sequence>MKSFSLVVGLLCLLAVNTNQAFAKSADAFHKRFQVIRSDDGKLVGIRDRTLPVKFSVVPYVNMIKSQLKAEQSLMSEQNLASGEYEANVRSVLDEDRELLLAQGYTQAEYDRYVQTVVDSLKQLAVVNVDGVFTNPAFNEVVSKFEGKMTDAILLLDPTILSNVQDPTFFYKRNVTYKAVSWALDFARKRLSNIPMLNTASYVVVQVEKLITERRNFHQNMLLHYLESFDEKELGLTHDEVNMIWSSIYESRIPWYAFWESSAAKSNWTKYGVNNFYANFRAGTAKLQKAGGLYSEVNDRMNYAFQRVTYNNEKVVVNLFDNESMLQSRPAVAYNYDRPTQIARKRIMLTLAQLGLSFVPLNATIKDTAGNFIKSYYANQKITEGALYGYFESMGEDSGMRQVKAQYLNPFDTLAM</sequence>
<proteinExistence type="predicted"/>
<reference evidence="1 2" key="1">
    <citation type="submission" date="2018-01" db="EMBL/GenBank/DDBJ databases">
        <title>Complete genome sequence of Bacteriovorax stolpii DSM12778.</title>
        <authorList>
            <person name="Tang B."/>
            <person name="Chang J."/>
        </authorList>
    </citation>
    <scope>NUCLEOTIDE SEQUENCE [LARGE SCALE GENOMIC DNA]</scope>
    <source>
        <strain evidence="1 2">DSM 12778</strain>
    </source>
</reference>
<protein>
    <submittedName>
        <fullName evidence="1">Uncharacterized protein</fullName>
    </submittedName>
</protein>
<dbReference type="RefSeq" id="WP_102243875.1">
    <property type="nucleotide sequence ID" value="NZ_CP025704.1"/>
</dbReference>
<dbReference type="EMBL" id="CP025704">
    <property type="protein sequence ID" value="AUN98584.1"/>
    <property type="molecule type" value="Genomic_DNA"/>
</dbReference>
<evidence type="ECO:0000313" key="2">
    <source>
        <dbReference type="Proteomes" id="UP000235584"/>
    </source>
</evidence>
<organism evidence="1 2">
    <name type="scientific">Bacteriovorax stolpii</name>
    <name type="common">Bdellovibrio stolpii</name>
    <dbReference type="NCBI Taxonomy" id="960"/>
    <lineage>
        <taxon>Bacteria</taxon>
        <taxon>Pseudomonadati</taxon>
        <taxon>Bdellovibrionota</taxon>
        <taxon>Bacteriovoracia</taxon>
        <taxon>Bacteriovoracales</taxon>
        <taxon>Bacteriovoracaceae</taxon>
        <taxon>Bacteriovorax</taxon>
    </lineage>
</organism>
<dbReference type="Proteomes" id="UP000235584">
    <property type="component" value="Chromosome"/>
</dbReference>
<accession>A0A2K9NUZ4</accession>
<gene>
    <name evidence="1" type="ORF">C0V70_10820</name>
</gene>